<reference evidence="8 9" key="1">
    <citation type="submission" date="2024-05" db="EMBL/GenBank/DDBJ databases">
        <title>Genetic variation in Jamaican populations of the coffee berry borer (Hypothenemus hampei).</title>
        <authorList>
            <person name="Errbii M."/>
            <person name="Myrie A."/>
        </authorList>
    </citation>
    <scope>NUCLEOTIDE SEQUENCE [LARGE SCALE GENOMIC DNA]</scope>
    <source>
        <strain evidence="8">JA-Hopewell-2020-01-JO</strain>
        <tissue evidence="8">Whole body</tissue>
    </source>
</reference>
<name>A0ABD1F9D6_HYPHA</name>
<comment type="subcellular location">
    <subcellularLocation>
        <location evidence="1">Membrane</location>
        <topology evidence="1">Multi-pass membrane protein</topology>
    </subcellularLocation>
</comment>
<accession>A0ABD1F9D6</accession>
<feature type="compositionally biased region" description="Polar residues" evidence="7">
    <location>
        <begin position="193"/>
        <end position="202"/>
    </location>
</feature>
<evidence type="ECO:0000256" key="6">
    <source>
        <dbReference type="ARBA" id="ARBA00029445"/>
    </source>
</evidence>
<dbReference type="AlphaFoldDB" id="A0ABD1F9D6"/>
<dbReference type="PANTHER" id="PTHR15819">
    <property type="entry name" value="TRANSMEMBRANE PROTEIN FAM155"/>
    <property type="match status" value="1"/>
</dbReference>
<evidence type="ECO:0000256" key="1">
    <source>
        <dbReference type="ARBA" id="ARBA00004141"/>
    </source>
</evidence>
<dbReference type="EMBL" id="JBDJPC010000002">
    <property type="protein sequence ID" value="KAL1514211.1"/>
    <property type="molecule type" value="Genomic_DNA"/>
</dbReference>
<evidence type="ECO:0000256" key="7">
    <source>
        <dbReference type="SAM" id="MobiDB-lite"/>
    </source>
</evidence>
<dbReference type="InterPro" id="IPR036790">
    <property type="entry name" value="Frizzled_dom_sf"/>
</dbReference>
<proteinExistence type="inferred from homology"/>
<organism evidence="8 9">
    <name type="scientific">Hypothenemus hampei</name>
    <name type="common">Coffee berry borer</name>
    <dbReference type="NCBI Taxonomy" id="57062"/>
    <lineage>
        <taxon>Eukaryota</taxon>
        <taxon>Metazoa</taxon>
        <taxon>Ecdysozoa</taxon>
        <taxon>Arthropoda</taxon>
        <taxon>Hexapoda</taxon>
        <taxon>Insecta</taxon>
        <taxon>Pterygota</taxon>
        <taxon>Neoptera</taxon>
        <taxon>Endopterygota</taxon>
        <taxon>Coleoptera</taxon>
        <taxon>Polyphaga</taxon>
        <taxon>Cucujiformia</taxon>
        <taxon>Curculionidae</taxon>
        <taxon>Scolytinae</taxon>
        <taxon>Hypothenemus</taxon>
    </lineage>
</organism>
<feature type="region of interest" description="Disordered" evidence="7">
    <location>
        <begin position="173"/>
        <end position="202"/>
    </location>
</feature>
<gene>
    <name evidence="8" type="ORF">ABEB36_003501</name>
</gene>
<evidence type="ECO:0000256" key="3">
    <source>
        <dbReference type="ARBA" id="ARBA00022989"/>
    </source>
</evidence>
<dbReference type="Gene3D" id="1.10.2000.10">
    <property type="entry name" value="Frizzled cysteine-rich domain"/>
    <property type="match status" value="1"/>
</dbReference>
<evidence type="ECO:0000256" key="4">
    <source>
        <dbReference type="ARBA" id="ARBA00023136"/>
    </source>
</evidence>
<keyword evidence="3" id="KW-1133">Transmembrane helix</keyword>
<keyword evidence="4" id="KW-0472">Membrane</keyword>
<keyword evidence="9" id="KW-1185">Reference proteome</keyword>
<comment type="caution">
    <text evidence="8">The sequence shown here is derived from an EMBL/GenBank/DDBJ whole genome shotgun (WGS) entry which is preliminary data.</text>
</comment>
<evidence type="ECO:0000256" key="5">
    <source>
        <dbReference type="ARBA" id="ARBA00023180"/>
    </source>
</evidence>
<keyword evidence="5" id="KW-0325">Glycoprotein</keyword>
<feature type="compositionally biased region" description="Polar residues" evidence="7">
    <location>
        <begin position="173"/>
        <end position="182"/>
    </location>
</feature>
<protein>
    <submittedName>
        <fullName evidence="8">Uncharacterized protein</fullName>
    </submittedName>
</protein>
<keyword evidence="2" id="KW-0812">Transmembrane</keyword>
<evidence type="ECO:0000313" key="8">
    <source>
        <dbReference type="EMBL" id="KAL1514211.1"/>
    </source>
</evidence>
<comment type="similarity">
    <text evidence="6">Belongs to the NALF family.</text>
</comment>
<dbReference type="GO" id="GO:0016020">
    <property type="term" value="C:membrane"/>
    <property type="evidence" value="ECO:0007669"/>
    <property type="project" value="UniProtKB-SubCell"/>
</dbReference>
<dbReference type="Proteomes" id="UP001566132">
    <property type="component" value="Unassembled WGS sequence"/>
</dbReference>
<dbReference type="PANTHER" id="PTHR15819:SF11">
    <property type="entry name" value="MID1, ISOFORM A"/>
    <property type="match status" value="1"/>
</dbReference>
<evidence type="ECO:0000256" key="2">
    <source>
        <dbReference type="ARBA" id="ARBA00022692"/>
    </source>
</evidence>
<evidence type="ECO:0000313" key="9">
    <source>
        <dbReference type="Proteomes" id="UP001566132"/>
    </source>
</evidence>
<dbReference type="InterPro" id="IPR055288">
    <property type="entry name" value="NALCN_aux_factor_1/2"/>
</dbReference>
<sequence length="253" mass="28634">MWGFHCAGYSIDLCVNINSWWQDNLNFALSRHELRMTIVLDITNIIYDLVQRNFQRCSQVAYRRWICSELVPFYVKGGQVRIPPCLRLCQDVEQQCPYLLPDQTLTPSEAAHPTPQYAGEPNFLCLDPNIPRLEERPNSTGDEDCCYTHCGAPGRGRPADLYSYVCDRCPSRPTNGTQGSTTEIEEENRRRSTATGIGTPTSGTRTSIGPVSWWMWWTFLILTLRAGARLNDLINFFIVGTANSVRTVPECGC</sequence>